<comment type="caution">
    <text evidence="1">The sequence shown here is derived from an EMBL/GenBank/DDBJ whole genome shotgun (WGS) entry which is preliminary data.</text>
</comment>
<protein>
    <submittedName>
        <fullName evidence="1">Uncharacterized protein</fullName>
    </submittedName>
</protein>
<keyword evidence="2" id="KW-1185">Reference proteome</keyword>
<proteinExistence type="predicted"/>
<organism evidence="1 2">
    <name type="scientific">Palleronia pontilimi</name>
    <dbReference type="NCBI Taxonomy" id="1964209"/>
    <lineage>
        <taxon>Bacteria</taxon>
        <taxon>Pseudomonadati</taxon>
        <taxon>Pseudomonadota</taxon>
        <taxon>Alphaproteobacteria</taxon>
        <taxon>Rhodobacterales</taxon>
        <taxon>Roseobacteraceae</taxon>
        <taxon>Palleronia</taxon>
    </lineage>
</organism>
<evidence type="ECO:0000313" key="2">
    <source>
        <dbReference type="Proteomes" id="UP000642488"/>
    </source>
</evidence>
<name>A0A934IGM8_9RHOB</name>
<dbReference type="RefSeq" id="WP_198916221.1">
    <property type="nucleotide sequence ID" value="NZ_JAEKPD010000008.1"/>
</dbReference>
<accession>A0A934IGM8</accession>
<reference evidence="1" key="1">
    <citation type="submission" date="2020-12" db="EMBL/GenBank/DDBJ databases">
        <title>Bacterial taxonomy.</title>
        <authorList>
            <person name="Pan X."/>
        </authorList>
    </citation>
    <scope>NUCLEOTIDE SEQUENCE</scope>
    <source>
        <strain evidence="1">KCTC 52957</strain>
    </source>
</reference>
<dbReference type="AlphaFoldDB" id="A0A934IGM8"/>
<dbReference type="EMBL" id="JAEKPD010000008">
    <property type="protein sequence ID" value="MBJ3763060.1"/>
    <property type="molecule type" value="Genomic_DNA"/>
</dbReference>
<dbReference type="Proteomes" id="UP000642488">
    <property type="component" value="Unassembled WGS sequence"/>
</dbReference>
<gene>
    <name evidence="1" type="ORF">ILP92_09920</name>
</gene>
<sequence>MRGPVLLGLVAVSLAALALGLTAGLRVMRLDEGAVIADRAARYVAETGGRAGDCIGVPGQGRVWIRVICDGDARRVYGVSRWGGDVAVPEPGGI</sequence>
<evidence type="ECO:0000313" key="1">
    <source>
        <dbReference type="EMBL" id="MBJ3763060.1"/>
    </source>
</evidence>